<proteinExistence type="predicted"/>
<name>A0A0F9L4R1_9ZZZZ</name>
<evidence type="ECO:0000313" key="1">
    <source>
        <dbReference type="EMBL" id="KKM82211.1"/>
    </source>
</evidence>
<accession>A0A0F9L4R1</accession>
<protein>
    <submittedName>
        <fullName evidence="1">Uncharacterized protein</fullName>
    </submittedName>
</protein>
<dbReference type="EMBL" id="LAZR01007898">
    <property type="protein sequence ID" value="KKM82211.1"/>
    <property type="molecule type" value="Genomic_DNA"/>
</dbReference>
<sequence length="146" mass="16648">MNRKMAEQQEIVGLLDTLCDGNIELNTEFLARFASENVREQLLRIPEGDRAYHLHGNIDKVNCFFNGSPANIDDNDIWLDVSEIEEQFDGDAREYFDDIDEWTVKQNIEDDGDYTGGLAYLYIGYGLTVKVDLDSLTEDIDEALSN</sequence>
<reference evidence="1" key="1">
    <citation type="journal article" date="2015" name="Nature">
        <title>Complex archaea that bridge the gap between prokaryotes and eukaryotes.</title>
        <authorList>
            <person name="Spang A."/>
            <person name="Saw J.H."/>
            <person name="Jorgensen S.L."/>
            <person name="Zaremba-Niedzwiedzka K."/>
            <person name="Martijn J."/>
            <person name="Lind A.E."/>
            <person name="van Eijk R."/>
            <person name="Schleper C."/>
            <person name="Guy L."/>
            <person name="Ettema T.J."/>
        </authorList>
    </citation>
    <scope>NUCLEOTIDE SEQUENCE</scope>
</reference>
<dbReference type="AlphaFoldDB" id="A0A0F9L4R1"/>
<gene>
    <name evidence="1" type="ORF">LCGC14_1321960</name>
</gene>
<comment type="caution">
    <text evidence="1">The sequence shown here is derived from an EMBL/GenBank/DDBJ whole genome shotgun (WGS) entry which is preliminary data.</text>
</comment>
<organism evidence="1">
    <name type="scientific">marine sediment metagenome</name>
    <dbReference type="NCBI Taxonomy" id="412755"/>
    <lineage>
        <taxon>unclassified sequences</taxon>
        <taxon>metagenomes</taxon>
        <taxon>ecological metagenomes</taxon>
    </lineage>
</organism>